<sequence length="463" mass="48886">MVADSGVAPIVDPLDDAAAHWAARYRDVLLDGLSLSPPSRAATPALHPALRWARSGMMSLCGDVDRPPQMCAAPLAAVADGALAALASIASPSRFADLDAAALLAERALLTGLRRAGRQSAGGACRLLTCADGLIALSLARDDDWSLLPAWLEDDVHDWAGVEVALRRRDRVPLVARGRELGLAVAASEPAPQRIAPWCRIVAGRAWRPLAETVRAPLVVDLSSLWAGPLSSHLLQRAGARVIKVESVTRPDGARRGSPAFFDLLNAGKQSAAFDLSCPTGRAQLRQLLRHADIVIEASRPRALQQMGIDAEALLVEQPGLSWISISGYGRAWPQAQWIGYGDDAAVAAGASDLQQRAGGSAIFIGDALADPLTGLHAAYAAWASHLAGGGRLLELSLVGVVRHALAFARPHDDAQLRRRQQRWTARVSAEDIRTATPRQAVQAAPVLGADTAAVMAEFGLPC</sequence>
<accession>A0A969W9I9</accession>
<keyword evidence="2" id="KW-1185">Reference proteome</keyword>
<dbReference type="EMBL" id="JAAVXB010000003">
    <property type="protein sequence ID" value="NKF22015.1"/>
    <property type="molecule type" value="Genomic_DNA"/>
</dbReference>
<dbReference type="PANTHER" id="PTHR48228">
    <property type="entry name" value="SUCCINYL-COA--D-CITRAMALATE COA-TRANSFERASE"/>
    <property type="match status" value="1"/>
</dbReference>
<evidence type="ECO:0000313" key="2">
    <source>
        <dbReference type="Proteomes" id="UP000653472"/>
    </source>
</evidence>
<dbReference type="SUPFAM" id="SSF89796">
    <property type="entry name" value="CoA-transferase family III (CaiB/BaiF)"/>
    <property type="match status" value="2"/>
</dbReference>
<dbReference type="AlphaFoldDB" id="A0A969W9I9"/>
<gene>
    <name evidence="1" type="ORF">G7Y82_06765</name>
</gene>
<name>A0A969W9I9_9GAMM</name>
<dbReference type="GO" id="GO:0016740">
    <property type="term" value="F:transferase activity"/>
    <property type="evidence" value="ECO:0007669"/>
    <property type="project" value="UniProtKB-KW"/>
</dbReference>
<protein>
    <submittedName>
        <fullName evidence="1">CoA transferase</fullName>
    </submittedName>
</protein>
<evidence type="ECO:0000313" key="1">
    <source>
        <dbReference type="EMBL" id="NKF22015.1"/>
    </source>
</evidence>
<dbReference type="Pfam" id="PF02515">
    <property type="entry name" value="CoA_transf_3"/>
    <property type="match status" value="1"/>
</dbReference>
<dbReference type="Proteomes" id="UP000653472">
    <property type="component" value="Unassembled WGS sequence"/>
</dbReference>
<organism evidence="1 2">
    <name type="scientific">Solimonas marina</name>
    <dbReference type="NCBI Taxonomy" id="2714601"/>
    <lineage>
        <taxon>Bacteria</taxon>
        <taxon>Pseudomonadati</taxon>
        <taxon>Pseudomonadota</taxon>
        <taxon>Gammaproteobacteria</taxon>
        <taxon>Nevskiales</taxon>
        <taxon>Nevskiaceae</taxon>
        <taxon>Solimonas</taxon>
    </lineage>
</organism>
<reference evidence="1" key="1">
    <citation type="submission" date="2020-03" db="EMBL/GenBank/DDBJ databases">
        <title>Solimonas marina sp. nov., isolated from deep seawater of the Pacific Ocean.</title>
        <authorList>
            <person name="Liu X."/>
            <person name="Lai Q."/>
            <person name="Sun F."/>
            <person name="Gai Y."/>
            <person name="Li G."/>
            <person name="Shao Z."/>
        </authorList>
    </citation>
    <scope>NUCLEOTIDE SEQUENCE</scope>
    <source>
        <strain evidence="1">C16B3</strain>
    </source>
</reference>
<dbReference type="RefSeq" id="WP_168147274.1">
    <property type="nucleotide sequence ID" value="NZ_JAAVXB010000003.1"/>
</dbReference>
<dbReference type="InterPro" id="IPR023606">
    <property type="entry name" value="CoA-Trfase_III_dom_1_sf"/>
</dbReference>
<dbReference type="Gene3D" id="3.40.50.10540">
    <property type="entry name" value="Crotonobetainyl-coa:carnitine coa-transferase, domain 1"/>
    <property type="match status" value="1"/>
</dbReference>
<dbReference type="InterPro" id="IPR050509">
    <property type="entry name" value="CoA-transferase_III"/>
</dbReference>
<comment type="caution">
    <text evidence="1">The sequence shown here is derived from an EMBL/GenBank/DDBJ whole genome shotgun (WGS) entry which is preliminary data.</text>
</comment>
<dbReference type="InterPro" id="IPR003673">
    <property type="entry name" value="CoA-Trfase_fam_III"/>
</dbReference>
<dbReference type="PANTHER" id="PTHR48228:SF4">
    <property type="entry name" value="BLR3030 PROTEIN"/>
    <property type="match status" value="1"/>
</dbReference>
<proteinExistence type="predicted"/>
<keyword evidence="1" id="KW-0808">Transferase</keyword>